<name>A0ABS1E287_9GAMM</name>
<keyword evidence="1" id="KW-0472">Membrane</keyword>
<dbReference type="Proteomes" id="UP000738126">
    <property type="component" value="Unassembled WGS sequence"/>
</dbReference>
<reference evidence="2 3" key="1">
    <citation type="journal article" date="2020" name="Microorganisms">
        <title>Osmotic Adaptation and Compatible Solute Biosynthesis of Phototrophic Bacteria as Revealed from Genome Analyses.</title>
        <authorList>
            <person name="Imhoff J.F."/>
            <person name="Rahn T."/>
            <person name="Kunzel S."/>
            <person name="Keller A."/>
            <person name="Neulinger S.C."/>
        </authorList>
    </citation>
    <scope>NUCLEOTIDE SEQUENCE [LARGE SCALE GENOMIC DNA]</scope>
    <source>
        <strain evidence="2 3">DSM 15116</strain>
    </source>
</reference>
<sequence length="104" mass="11079">MAAWLLWLDPPGEALRSIALLSLLGPLALTLRGVLQGRRYTVAWSAVVVVIYFVHGITYVAVPGPGQALGALELALVAAYFTSAMAYLRLATAARTGSREQRAP</sequence>
<dbReference type="Pfam" id="PF09842">
    <property type="entry name" value="DUF2069"/>
    <property type="match status" value="1"/>
</dbReference>
<evidence type="ECO:0000313" key="3">
    <source>
        <dbReference type="Proteomes" id="UP000738126"/>
    </source>
</evidence>
<comment type="caution">
    <text evidence="2">The sequence shown here is derived from an EMBL/GenBank/DDBJ whole genome shotgun (WGS) entry which is preliminary data.</text>
</comment>
<organism evidence="2 3">
    <name type="scientific">Halorhodospira neutriphila</name>
    <dbReference type="NCBI Taxonomy" id="168379"/>
    <lineage>
        <taxon>Bacteria</taxon>
        <taxon>Pseudomonadati</taxon>
        <taxon>Pseudomonadota</taxon>
        <taxon>Gammaproteobacteria</taxon>
        <taxon>Chromatiales</taxon>
        <taxon>Ectothiorhodospiraceae</taxon>
        <taxon>Halorhodospira</taxon>
    </lineage>
</organism>
<dbReference type="InterPro" id="IPR018643">
    <property type="entry name" value="DUF2069_membrane"/>
</dbReference>
<dbReference type="EMBL" id="NRSH01000004">
    <property type="protein sequence ID" value="MBK1725588.1"/>
    <property type="molecule type" value="Genomic_DNA"/>
</dbReference>
<feature type="transmembrane region" description="Helical" evidence="1">
    <location>
        <begin position="14"/>
        <end position="35"/>
    </location>
</feature>
<keyword evidence="3" id="KW-1185">Reference proteome</keyword>
<keyword evidence="1" id="KW-1133">Transmembrane helix</keyword>
<feature type="transmembrane region" description="Helical" evidence="1">
    <location>
        <begin position="42"/>
        <end position="62"/>
    </location>
</feature>
<evidence type="ECO:0000313" key="2">
    <source>
        <dbReference type="EMBL" id="MBK1725588.1"/>
    </source>
</evidence>
<protein>
    <recommendedName>
        <fullName evidence="4">DUF2069 domain-containing protein</fullName>
    </recommendedName>
</protein>
<feature type="transmembrane region" description="Helical" evidence="1">
    <location>
        <begin position="68"/>
        <end position="90"/>
    </location>
</feature>
<evidence type="ECO:0000256" key="1">
    <source>
        <dbReference type="SAM" id="Phobius"/>
    </source>
</evidence>
<keyword evidence="1" id="KW-0812">Transmembrane</keyword>
<gene>
    <name evidence="2" type="ORF">CKO13_00805</name>
</gene>
<accession>A0ABS1E287</accession>
<evidence type="ECO:0008006" key="4">
    <source>
        <dbReference type="Google" id="ProtNLM"/>
    </source>
</evidence>
<proteinExistence type="predicted"/>